<dbReference type="AlphaFoldDB" id="A0A345UFR9"/>
<dbReference type="KEGG" id="cprv:CYPRO_0032"/>
<dbReference type="EMBL" id="CP027806">
    <property type="protein sequence ID" value="AXI99320.1"/>
    <property type="molecule type" value="Genomic_DNA"/>
</dbReference>
<feature type="chain" id="PRO_5016659275" evidence="1">
    <location>
        <begin position="36"/>
        <end position="342"/>
    </location>
</feature>
<dbReference type="InterPro" id="IPR011250">
    <property type="entry name" value="OMP/PagP_B-barrel"/>
</dbReference>
<sequence length="342" mass="37195">MFVLPPSKLPFRLHHALMLPLMCFLLFSAAPQSLAQTSGGDAAYRFLMLPGSARTAALGGNHVALKDADASLFLANPAYLNETNSGNLSLTWLNHVSDVNMGVASAAWHYEPAGTFALGIRFINYGEIRRASETGEDLGSLSASDLAFTAGFGRVVAPNLHVGAGASFIHSGYDSFSSSAVAVNAGIWYYWESVRLNIGAVVANLGTQLSTFDGATENLPLDIRLGISRRLEYVPIRLNLTLHSLDRWDMPLTLDEGESPGFSTNLLRHMIFGAELLFSENFHVRLGYDHFTNEDLKVNTRLDTAGFSFGAGIQFRGFVFDFSRSSFSDLGGVTRIGIQTWL</sequence>
<gene>
    <name evidence="2" type="ORF">CYPRO_0032</name>
</gene>
<organism evidence="2 3">
    <name type="scientific">Cyclonatronum proteinivorum</name>
    <dbReference type="NCBI Taxonomy" id="1457365"/>
    <lineage>
        <taxon>Bacteria</taxon>
        <taxon>Pseudomonadati</taxon>
        <taxon>Balneolota</taxon>
        <taxon>Balneolia</taxon>
        <taxon>Balneolales</taxon>
        <taxon>Cyclonatronaceae</taxon>
        <taxon>Cyclonatronum</taxon>
    </lineage>
</organism>
<reference evidence="2 3" key="1">
    <citation type="submission" date="2018-03" db="EMBL/GenBank/DDBJ databases">
        <title>Phenotypic and genomic properties of Cyclonatronum proteinivorum gen. nov., sp. nov., a haloalkaliphilic bacteroidete from soda lakes possessing Na+-translocating rhodopsin.</title>
        <authorList>
            <person name="Toshchakov S.V."/>
            <person name="Korzhenkov A."/>
            <person name="Samarov N.I."/>
            <person name="Kublanov I.V."/>
            <person name="Muntyan M.S."/>
            <person name="Sorokin D.Y."/>
        </authorList>
    </citation>
    <scope>NUCLEOTIDE SEQUENCE [LARGE SCALE GENOMIC DNA]</scope>
    <source>
        <strain evidence="2 3">Omega</strain>
    </source>
</reference>
<feature type="signal peptide" evidence="1">
    <location>
        <begin position="1"/>
        <end position="35"/>
    </location>
</feature>
<accession>A0A345UFR9</accession>
<proteinExistence type="predicted"/>
<dbReference type="SUPFAM" id="SSF56925">
    <property type="entry name" value="OMPA-like"/>
    <property type="match status" value="1"/>
</dbReference>
<keyword evidence="3" id="KW-1185">Reference proteome</keyword>
<dbReference type="NCBIfam" id="NF033709">
    <property type="entry name" value="PorV_fam"/>
    <property type="match status" value="1"/>
</dbReference>
<dbReference type="Proteomes" id="UP000254808">
    <property type="component" value="Chromosome"/>
</dbReference>
<evidence type="ECO:0000256" key="1">
    <source>
        <dbReference type="SAM" id="SignalP"/>
    </source>
</evidence>
<protein>
    <submittedName>
        <fullName evidence="2">Uncharacterized protein</fullName>
    </submittedName>
</protein>
<dbReference type="Gene3D" id="2.40.160.60">
    <property type="entry name" value="Outer membrane protein transport protein (OMPP1/FadL/TodX)"/>
    <property type="match status" value="1"/>
</dbReference>
<evidence type="ECO:0000313" key="2">
    <source>
        <dbReference type="EMBL" id="AXI99320.1"/>
    </source>
</evidence>
<dbReference type="NCBIfam" id="NF033711">
    <property type="entry name" value="T9SS_PorQ"/>
    <property type="match status" value="1"/>
</dbReference>
<name>A0A345UFR9_9BACT</name>
<evidence type="ECO:0000313" key="3">
    <source>
        <dbReference type="Proteomes" id="UP000254808"/>
    </source>
</evidence>
<keyword evidence="1" id="KW-0732">Signal</keyword>
<dbReference type="OrthoDB" id="9809953at2"/>